<dbReference type="PANTHER" id="PTHR14206">
    <property type="entry name" value="BRAIN-SPECIFIC ANGIOGENESIS INHIBITOR 1-ASSOCIATED PROTEIN 2"/>
    <property type="match status" value="1"/>
</dbReference>
<dbReference type="PANTHER" id="PTHR14206:SF5">
    <property type="entry name" value="BRAIN-SPECIFIC ANGIOGENESIS INHIBITOR 1-ASSOCIATED PROTEIN 2-LIKE PROTEIN 2"/>
    <property type="match status" value="1"/>
</dbReference>
<dbReference type="GO" id="GO:0005829">
    <property type="term" value="C:cytosol"/>
    <property type="evidence" value="ECO:0007669"/>
    <property type="project" value="TreeGrafter"/>
</dbReference>
<dbReference type="SUPFAM" id="SSF103657">
    <property type="entry name" value="BAR/IMD domain-like"/>
    <property type="match status" value="1"/>
</dbReference>
<proteinExistence type="predicted"/>
<feature type="compositionally biased region" description="Basic and acidic residues" evidence="3">
    <location>
        <begin position="224"/>
        <end position="236"/>
    </location>
</feature>
<dbReference type="GO" id="GO:0005654">
    <property type="term" value="C:nucleoplasm"/>
    <property type="evidence" value="ECO:0007669"/>
    <property type="project" value="TreeGrafter"/>
</dbReference>
<dbReference type="GO" id="GO:0030838">
    <property type="term" value="P:positive regulation of actin filament polymerization"/>
    <property type="evidence" value="ECO:0007669"/>
    <property type="project" value="TreeGrafter"/>
</dbReference>
<evidence type="ECO:0000313" key="7">
    <source>
        <dbReference type="Proteomes" id="UP000503349"/>
    </source>
</evidence>
<dbReference type="GO" id="GO:0051017">
    <property type="term" value="P:actin filament bundle assembly"/>
    <property type="evidence" value="ECO:0007669"/>
    <property type="project" value="TreeGrafter"/>
</dbReference>
<evidence type="ECO:0000256" key="2">
    <source>
        <dbReference type="PROSITE-ProRule" id="PRU00192"/>
    </source>
</evidence>
<dbReference type="Proteomes" id="UP000503349">
    <property type="component" value="Chromosome 15"/>
</dbReference>
<organism evidence="6 7">
    <name type="scientific">Channa argus</name>
    <name type="common">Northern snakehead</name>
    <name type="synonym">Ophicephalus argus</name>
    <dbReference type="NCBI Taxonomy" id="215402"/>
    <lineage>
        <taxon>Eukaryota</taxon>
        <taxon>Metazoa</taxon>
        <taxon>Chordata</taxon>
        <taxon>Craniata</taxon>
        <taxon>Vertebrata</taxon>
        <taxon>Euteleostomi</taxon>
        <taxon>Actinopterygii</taxon>
        <taxon>Neopterygii</taxon>
        <taxon>Teleostei</taxon>
        <taxon>Neoteleostei</taxon>
        <taxon>Acanthomorphata</taxon>
        <taxon>Anabantaria</taxon>
        <taxon>Anabantiformes</taxon>
        <taxon>Channoidei</taxon>
        <taxon>Channidae</taxon>
        <taxon>Channa</taxon>
    </lineage>
</organism>
<feature type="region of interest" description="Disordered" evidence="3">
    <location>
        <begin position="213"/>
        <end position="260"/>
    </location>
</feature>
<dbReference type="InterPro" id="IPR013606">
    <property type="entry name" value="I-BAR_dom"/>
</dbReference>
<dbReference type="GO" id="GO:0007009">
    <property type="term" value="P:plasma membrane organization"/>
    <property type="evidence" value="ECO:0007669"/>
    <property type="project" value="InterPro"/>
</dbReference>
<feature type="domain" description="IMD" evidence="5">
    <location>
        <begin position="1"/>
        <end position="225"/>
    </location>
</feature>
<dbReference type="InterPro" id="IPR027681">
    <property type="entry name" value="IRSp53/IRTKS/Pinkbar"/>
</dbReference>
<gene>
    <name evidence="6" type="ORF">EXN66_Car016125</name>
</gene>
<evidence type="ECO:0000256" key="3">
    <source>
        <dbReference type="SAM" id="MobiDB-lite"/>
    </source>
</evidence>
<dbReference type="InterPro" id="IPR036028">
    <property type="entry name" value="SH3-like_dom_sf"/>
</dbReference>
<dbReference type="SUPFAM" id="SSF50044">
    <property type="entry name" value="SH3-domain"/>
    <property type="match status" value="1"/>
</dbReference>
<evidence type="ECO:0000313" key="6">
    <source>
        <dbReference type="EMBL" id="KAF3700438.1"/>
    </source>
</evidence>
<feature type="domain" description="SH3" evidence="4">
    <location>
        <begin position="258"/>
        <end position="322"/>
    </location>
</feature>
<reference evidence="7" key="2">
    <citation type="submission" date="2019-02" db="EMBL/GenBank/DDBJ databases">
        <title>Opniocepnalus argus Var Kimnra genome.</title>
        <authorList>
            <person name="Zhou C."/>
            <person name="Xiao S."/>
        </authorList>
    </citation>
    <scope>NUCLEOTIDE SEQUENCE [LARGE SCALE GENOMIC DNA]</scope>
</reference>
<dbReference type="GO" id="GO:0051764">
    <property type="term" value="P:actin crosslink formation"/>
    <property type="evidence" value="ECO:0007669"/>
    <property type="project" value="TreeGrafter"/>
</dbReference>
<dbReference type="SMART" id="SM00326">
    <property type="entry name" value="SH3"/>
    <property type="match status" value="1"/>
</dbReference>
<dbReference type="Pfam" id="PF08397">
    <property type="entry name" value="IMD"/>
    <property type="match status" value="2"/>
</dbReference>
<dbReference type="AlphaFoldDB" id="A0A6G1QDW6"/>
<dbReference type="Gene3D" id="1.20.1270.60">
    <property type="entry name" value="Arfaptin homology (AH) domain/BAR domain"/>
    <property type="match status" value="1"/>
</dbReference>
<keyword evidence="7" id="KW-1185">Reference proteome</keyword>
<accession>A0A6G1QDW6</accession>
<protein>
    <submittedName>
        <fullName evidence="6">Brain-specific angiogenesis inhibitor 1-associated protein 2-like protein 2</fullName>
    </submittedName>
</protein>
<dbReference type="InterPro" id="IPR001452">
    <property type="entry name" value="SH3_domain"/>
</dbReference>
<keyword evidence="1 2" id="KW-0728">SH3 domain</keyword>
<dbReference type="EMBL" id="CM015726">
    <property type="protein sequence ID" value="KAF3700438.1"/>
    <property type="molecule type" value="Genomic_DNA"/>
</dbReference>
<dbReference type="Gene3D" id="2.30.30.40">
    <property type="entry name" value="SH3 Domains"/>
    <property type="match status" value="1"/>
</dbReference>
<dbReference type="InterPro" id="IPR027267">
    <property type="entry name" value="AH/BAR_dom_sf"/>
</dbReference>
<dbReference type="Pfam" id="PF14604">
    <property type="entry name" value="SH3_9"/>
    <property type="match status" value="1"/>
</dbReference>
<evidence type="ECO:0000259" key="5">
    <source>
        <dbReference type="PROSITE" id="PS51338"/>
    </source>
</evidence>
<evidence type="ECO:0000259" key="4">
    <source>
        <dbReference type="PROSITE" id="PS50002"/>
    </source>
</evidence>
<evidence type="ECO:0000256" key="1">
    <source>
        <dbReference type="ARBA" id="ARBA00022443"/>
    </source>
</evidence>
<dbReference type="PROSITE" id="PS51338">
    <property type="entry name" value="IMD"/>
    <property type="match status" value="1"/>
</dbReference>
<dbReference type="PROSITE" id="PS50002">
    <property type="entry name" value="SH3"/>
    <property type="match status" value="1"/>
</dbReference>
<reference evidence="6 7" key="1">
    <citation type="submission" date="2019-02" db="EMBL/GenBank/DDBJ databases">
        <title>Opniocepnalus argus genome.</title>
        <authorList>
            <person name="Zhou C."/>
            <person name="Xiao S."/>
        </authorList>
    </citation>
    <scope>NUCLEOTIDE SEQUENCE [LARGE SCALE GENOMIC DNA]</scope>
    <source>
        <strain evidence="6">OARG1902GOOAL</strain>
        <tissue evidence="6">Muscle</tissue>
    </source>
</reference>
<sequence length="356" mass="40069">MSGVNSDQLHRSTLGVYSSLMDEFNPSLQKLVSLGNSYVQAFKVLAATSEAYFSTLSQIGEKALYTMTSRSLGDALIQISESHRRLTSELEGVFRWFSTDVLQEMDNNIRLDNDYISGSRRYYEMEVHNQRTARERQLRRGTCQDSGEYVQFLRQSHEDALKEEERRYRFLAEKHCGLVQSVAQLMNKAGDSLLQKADIWREDVNATRQVEARRPTGPGNTVGMKEEEFRQSRDELPLGNVPSRAPSPLGSISRSADGGGRSMRALVAHQPSGSSTTLLPFIRGEIITALVQQPRNGWLYGRSDSTACQGWFPASYVEPIDDPPKSTVFRGTNPFATVKLKPTSTNDRSAPRLYRR</sequence>
<name>A0A6G1QDW6_CHAAH</name>